<keyword evidence="2" id="KW-0812">Transmembrane</keyword>
<feature type="transmembrane region" description="Helical" evidence="2">
    <location>
        <begin position="153"/>
        <end position="177"/>
    </location>
</feature>
<dbReference type="RefSeq" id="WP_368496532.1">
    <property type="nucleotide sequence ID" value="NZ_CP162511.1"/>
</dbReference>
<evidence type="ECO:0000256" key="2">
    <source>
        <dbReference type="SAM" id="Phobius"/>
    </source>
</evidence>
<evidence type="ECO:0000313" key="4">
    <source>
        <dbReference type="EMBL" id="XDI04121.1"/>
    </source>
</evidence>
<feature type="region of interest" description="Disordered" evidence="1">
    <location>
        <begin position="1"/>
        <end position="31"/>
    </location>
</feature>
<feature type="transmembrane region" description="Helical" evidence="2">
    <location>
        <begin position="77"/>
        <end position="99"/>
    </location>
</feature>
<dbReference type="AlphaFoldDB" id="A0AB39BCH9"/>
<organism evidence="4">
    <name type="scientific">Herbiconiux sp. A18JL235</name>
    <dbReference type="NCBI Taxonomy" id="3152363"/>
    <lineage>
        <taxon>Bacteria</taxon>
        <taxon>Bacillati</taxon>
        <taxon>Actinomycetota</taxon>
        <taxon>Actinomycetes</taxon>
        <taxon>Micrococcales</taxon>
        <taxon>Microbacteriaceae</taxon>
        <taxon>Herbiconiux</taxon>
    </lineage>
</organism>
<dbReference type="InterPro" id="IPR018929">
    <property type="entry name" value="DUF2510"/>
</dbReference>
<feature type="compositionally biased region" description="Basic and acidic residues" evidence="1">
    <location>
        <begin position="1"/>
        <end position="11"/>
    </location>
</feature>
<feature type="transmembrane region" description="Helical" evidence="2">
    <location>
        <begin position="119"/>
        <end position="141"/>
    </location>
</feature>
<keyword evidence="2" id="KW-0472">Membrane</keyword>
<sequence>MTPGEHLHDDTPTEVAAGPAHPLPPLGWYPDPQTPGRERWWSGAEWTRYTARDANKGLFGAAYERAFRGGANTAARWARVLGFVGLIILLFTLLVIVFIGQTLDEGSPVAFLSTYISGLFGLVVVGLILMLASIVFGALGIRDSRTKGGFALALNSLLADVAVVLMVGALAVLVILLP</sequence>
<proteinExistence type="predicted"/>
<protein>
    <submittedName>
        <fullName evidence="4">DUF2510 domain-containing protein</fullName>
    </submittedName>
</protein>
<dbReference type="Pfam" id="PF10708">
    <property type="entry name" value="DUF2510"/>
    <property type="match status" value="1"/>
</dbReference>
<evidence type="ECO:0000259" key="3">
    <source>
        <dbReference type="Pfam" id="PF10708"/>
    </source>
</evidence>
<name>A0AB39BCH9_9MICO</name>
<gene>
    <name evidence="4" type="ORF">ABFY20_12270</name>
</gene>
<dbReference type="EMBL" id="CP162511">
    <property type="protein sequence ID" value="XDI04121.1"/>
    <property type="molecule type" value="Genomic_DNA"/>
</dbReference>
<evidence type="ECO:0000256" key="1">
    <source>
        <dbReference type="SAM" id="MobiDB-lite"/>
    </source>
</evidence>
<feature type="domain" description="DUF2510" evidence="3">
    <location>
        <begin position="27"/>
        <end position="54"/>
    </location>
</feature>
<accession>A0AB39BCH9</accession>
<keyword evidence="2" id="KW-1133">Transmembrane helix</keyword>
<reference evidence="4" key="1">
    <citation type="submission" date="2024-05" db="EMBL/GenBank/DDBJ databases">
        <title>Herbiconiux sp. A18JL235.</title>
        <authorList>
            <person name="Zhang G."/>
        </authorList>
    </citation>
    <scope>NUCLEOTIDE SEQUENCE</scope>
    <source>
        <strain evidence="4">A18JL235</strain>
    </source>
</reference>